<dbReference type="VEuPathDB" id="MicrosporidiaDB:NCER_101662"/>
<proteinExistence type="predicted"/>
<dbReference type="EMBL" id="JPQZ01000005">
    <property type="protein sequence ID" value="KKO76262.1"/>
    <property type="molecule type" value="Genomic_DNA"/>
</dbReference>
<dbReference type="AlphaFoldDB" id="A0A0F9YUX9"/>
<protein>
    <submittedName>
        <fullName evidence="1">Uncharacterized protein</fullName>
    </submittedName>
</protein>
<dbReference type="GeneID" id="36320844"/>
<dbReference type="Proteomes" id="UP000034350">
    <property type="component" value="Unassembled WGS sequence"/>
</dbReference>
<comment type="caution">
    <text evidence="1">The sequence shown here is derived from an EMBL/GenBank/DDBJ whole genome shotgun (WGS) entry which is preliminary data.</text>
</comment>
<evidence type="ECO:0000313" key="2">
    <source>
        <dbReference type="Proteomes" id="UP000034350"/>
    </source>
</evidence>
<dbReference type="VEuPathDB" id="MicrosporidiaDB:AAJ76_500094614"/>
<name>A0A0F9YUX9_9MICR</name>
<sequence>MLNALCSDNQPKDPINCQPNFNTQIENPNIFPMPSNRPIIHQENCEPNLINPPTMPILSPGINTASICNPHVASNIAHPSVSTNILQPPLIPNHSYPIIPPIPLPSTYPSISSTVPYSSISSPTPYKSSNFMYPSVPNTHLSTAPSFIQNQTPRVHSEITLSNIPLENIINNGIPTGQRLSTVLNENPIAKTQLINFLEYNGVPPPWDQLLDFETTQHHQLPDPDNLFRKIRKQLLTFDNVRTCIVEALVVIEKYINRGKAYLAEDLKDLCRDKTLLKNILKRLRTKPAYEFRSELFKRYADIKCKSLATQKSFRKLRDWLLKIKRRFATL</sequence>
<reference evidence="1 2" key="1">
    <citation type="journal article" date="2015" name="Environ. Microbiol.">
        <title>Genome analyses suggest the presence of polyploidy and recent human-driven expansions in eight global populations of the honeybee pathogen Nosema ceranae.</title>
        <authorList>
            <person name="Pelin A."/>
            <person name="Selman M."/>
            <person name="Aris-Brosou S."/>
            <person name="Farinelli L."/>
            <person name="Corradi N."/>
        </authorList>
    </citation>
    <scope>NUCLEOTIDE SEQUENCE [LARGE SCALE GENOMIC DNA]</scope>
    <source>
        <strain evidence="1 2">PA08 1199</strain>
    </source>
</reference>
<organism evidence="1 2">
    <name type="scientific">Vairimorpha ceranae</name>
    <dbReference type="NCBI Taxonomy" id="40302"/>
    <lineage>
        <taxon>Eukaryota</taxon>
        <taxon>Fungi</taxon>
        <taxon>Fungi incertae sedis</taxon>
        <taxon>Microsporidia</taxon>
        <taxon>Nosematidae</taxon>
        <taxon>Vairimorpha</taxon>
    </lineage>
</organism>
<accession>A0A0F9YUX9</accession>
<dbReference type="VEuPathDB" id="MicrosporidiaDB:G9O61_00g008540"/>
<dbReference type="VEuPathDB" id="MicrosporidiaDB:G9O61_00g003780"/>
<dbReference type="OrthoDB" id="2194601at2759"/>
<dbReference type="RefSeq" id="XP_024332004.1">
    <property type="nucleotide sequence ID" value="XM_024475896.1"/>
</dbReference>
<gene>
    <name evidence="1" type="ORF">AAJ76_500094614</name>
</gene>
<evidence type="ECO:0000313" key="1">
    <source>
        <dbReference type="EMBL" id="KKO76262.1"/>
    </source>
</evidence>
<keyword evidence="2" id="KW-1185">Reference proteome</keyword>